<dbReference type="CDD" id="cd06225">
    <property type="entry name" value="HAMP"/>
    <property type="match status" value="1"/>
</dbReference>
<dbReference type="PROSITE" id="PS50111">
    <property type="entry name" value="CHEMOTAXIS_TRANSDUC_2"/>
    <property type="match status" value="1"/>
</dbReference>
<organism evidence="14 15">
    <name type="scientific">Saliniradius amylolyticus</name>
    <dbReference type="NCBI Taxonomy" id="2183582"/>
    <lineage>
        <taxon>Bacteria</taxon>
        <taxon>Pseudomonadati</taxon>
        <taxon>Pseudomonadota</taxon>
        <taxon>Gammaproteobacteria</taxon>
        <taxon>Alteromonadales</taxon>
        <taxon>Alteromonadaceae</taxon>
        <taxon>Saliniradius</taxon>
    </lineage>
</organism>
<evidence type="ECO:0000256" key="7">
    <source>
        <dbReference type="ARBA" id="ARBA00029447"/>
    </source>
</evidence>
<feature type="domain" description="HAMP" evidence="13">
    <location>
        <begin position="166"/>
        <end position="220"/>
    </location>
</feature>
<dbReference type="PANTHER" id="PTHR32089">
    <property type="entry name" value="METHYL-ACCEPTING CHEMOTAXIS PROTEIN MCPB"/>
    <property type="match status" value="1"/>
</dbReference>
<accession>A0A2S2E610</accession>
<evidence type="ECO:0000313" key="15">
    <source>
        <dbReference type="Proteomes" id="UP000245728"/>
    </source>
</evidence>
<gene>
    <name evidence="14" type="ORF">HMF8227_02636</name>
</gene>
<evidence type="ECO:0000256" key="10">
    <source>
        <dbReference type="SAM" id="Phobius"/>
    </source>
</evidence>
<dbReference type="SUPFAM" id="SSF58104">
    <property type="entry name" value="Methyl-accepting chemotaxis protein (MCP) signaling domain"/>
    <property type="match status" value="1"/>
</dbReference>
<dbReference type="Gene3D" id="6.10.340.10">
    <property type="match status" value="1"/>
</dbReference>
<dbReference type="SMART" id="SM00304">
    <property type="entry name" value="HAMP"/>
    <property type="match status" value="1"/>
</dbReference>
<keyword evidence="2" id="KW-0997">Cell inner membrane</keyword>
<dbReference type="SMART" id="SM00283">
    <property type="entry name" value="MA"/>
    <property type="match status" value="1"/>
</dbReference>
<dbReference type="GO" id="GO:0004888">
    <property type="term" value="F:transmembrane signaling receptor activity"/>
    <property type="evidence" value="ECO:0007669"/>
    <property type="project" value="InterPro"/>
</dbReference>
<dbReference type="EMBL" id="CP029347">
    <property type="protein sequence ID" value="AWL13088.1"/>
    <property type="molecule type" value="Genomic_DNA"/>
</dbReference>
<dbReference type="GO" id="GO:0006935">
    <property type="term" value="P:chemotaxis"/>
    <property type="evidence" value="ECO:0007669"/>
    <property type="project" value="InterPro"/>
</dbReference>
<feature type="domain" description="Methyl-accepting transducer" evidence="11">
    <location>
        <begin position="225"/>
        <end position="461"/>
    </location>
</feature>
<feature type="transmembrane region" description="Helical" evidence="10">
    <location>
        <begin position="7"/>
        <end position="29"/>
    </location>
</feature>
<evidence type="ECO:0000256" key="8">
    <source>
        <dbReference type="PROSITE-ProRule" id="PRU00284"/>
    </source>
</evidence>
<evidence type="ECO:0000256" key="4">
    <source>
        <dbReference type="ARBA" id="ARBA00022989"/>
    </source>
</evidence>
<evidence type="ECO:0000259" key="12">
    <source>
        <dbReference type="PROSITE" id="PS50192"/>
    </source>
</evidence>
<keyword evidence="15" id="KW-1185">Reference proteome</keyword>
<reference evidence="14 15" key="1">
    <citation type="submission" date="2018-05" db="EMBL/GenBank/DDBJ databases">
        <title>Salinimonas sp. HMF8227 Genome sequencing and assembly.</title>
        <authorList>
            <person name="Kang H."/>
            <person name="Kang J."/>
            <person name="Cha I."/>
            <person name="Kim H."/>
            <person name="Joh K."/>
        </authorList>
    </citation>
    <scope>NUCLEOTIDE SEQUENCE [LARGE SCALE GENOMIC DNA]</scope>
    <source>
        <strain evidence="14 15">HMF8227</strain>
    </source>
</reference>
<dbReference type="PRINTS" id="PR00260">
    <property type="entry name" value="CHEMTRNSDUCR"/>
</dbReference>
<dbReference type="RefSeq" id="WP_109340608.1">
    <property type="nucleotide sequence ID" value="NZ_CP029347.1"/>
</dbReference>
<dbReference type="AlphaFoldDB" id="A0A2S2E610"/>
<sequence length="497" mass="53760">MKFTHSISFRLIIAVLAVVVLVVCASGIYDYTSQSQRLEQRLDSQLKLLESRLQLNLPGAMWNFEEQQIQRILDAEQKSDSVARLELYNDSGELTAKSPGSQTDDQRQIRLHYQDGEEKIPLGKVVLFVDYTTIDETLSSLALSTIVKGIILAILLLLALYFLVERIVLSPLSEVANALENISRGEGDLTQRLSVTKDDEIGKVALSFNEFVEKIQSLVLAIQDSVSEAVSNAQSVQSGTVTGRSHIEKQQSETDQVAAAITEMSSASKEIAQNVQNTADSADQVSKDAQRVSEIIENSVSSINGLSEQLNQATEVVASLENDVEGIVSVLEVIGSIAEQTNLLALNAAIEAARAGEQGRGFAVVADEVRALASRTQESTAQIQSTIDKLQSSAKSAVNVMEQSQKQSQESVEHASSSSESISGILDSTHEITGMASQIATAVEQQSTVAEELSHNVNRIVSAGQDSMNQLESMTDSAESMRKTAEKLAQLANQFKA</sequence>
<protein>
    <submittedName>
        <fullName evidence="14">Methyl-accepting chemotaxis protein PctB</fullName>
    </submittedName>
</protein>
<evidence type="ECO:0000256" key="9">
    <source>
        <dbReference type="SAM" id="MobiDB-lite"/>
    </source>
</evidence>
<dbReference type="Pfam" id="PF00672">
    <property type="entry name" value="HAMP"/>
    <property type="match status" value="1"/>
</dbReference>
<feature type="domain" description="T-SNARE coiled-coil homology" evidence="12">
    <location>
        <begin position="412"/>
        <end position="474"/>
    </location>
</feature>
<dbReference type="CDD" id="cd11386">
    <property type="entry name" value="MCP_signal"/>
    <property type="match status" value="1"/>
</dbReference>
<evidence type="ECO:0000259" key="13">
    <source>
        <dbReference type="PROSITE" id="PS50885"/>
    </source>
</evidence>
<keyword evidence="6 8" id="KW-0807">Transducer</keyword>
<dbReference type="KEGG" id="salh:HMF8227_02636"/>
<name>A0A2S2E610_9ALTE</name>
<dbReference type="Pfam" id="PF00015">
    <property type="entry name" value="MCPsignal"/>
    <property type="match status" value="1"/>
</dbReference>
<dbReference type="Proteomes" id="UP000245728">
    <property type="component" value="Chromosome"/>
</dbReference>
<dbReference type="Gene3D" id="1.10.287.950">
    <property type="entry name" value="Methyl-accepting chemotaxis protein"/>
    <property type="match status" value="1"/>
</dbReference>
<dbReference type="PROSITE" id="PS50885">
    <property type="entry name" value="HAMP"/>
    <property type="match status" value="1"/>
</dbReference>
<feature type="transmembrane region" description="Helical" evidence="10">
    <location>
        <begin position="141"/>
        <end position="164"/>
    </location>
</feature>
<keyword evidence="3 10" id="KW-0812">Transmembrane</keyword>
<dbReference type="GO" id="GO:0005886">
    <property type="term" value="C:plasma membrane"/>
    <property type="evidence" value="ECO:0007669"/>
    <property type="project" value="UniProtKB-SubCell"/>
</dbReference>
<dbReference type="InterPro" id="IPR004089">
    <property type="entry name" value="MCPsignal_dom"/>
</dbReference>
<dbReference type="InterPro" id="IPR003660">
    <property type="entry name" value="HAMP_dom"/>
</dbReference>
<keyword evidence="2" id="KW-1003">Cell membrane</keyword>
<dbReference type="FunFam" id="1.10.287.950:FF:000001">
    <property type="entry name" value="Methyl-accepting chemotaxis sensory transducer"/>
    <property type="match status" value="1"/>
</dbReference>
<feature type="region of interest" description="Disordered" evidence="9">
    <location>
        <begin position="401"/>
        <end position="421"/>
    </location>
</feature>
<feature type="compositionally biased region" description="Low complexity" evidence="9">
    <location>
        <begin position="402"/>
        <end position="421"/>
    </location>
</feature>
<evidence type="ECO:0000256" key="6">
    <source>
        <dbReference type="ARBA" id="ARBA00023224"/>
    </source>
</evidence>
<dbReference type="PANTHER" id="PTHR32089:SF119">
    <property type="entry name" value="METHYL-ACCEPTING CHEMOTAXIS PROTEIN CTPL"/>
    <property type="match status" value="1"/>
</dbReference>
<evidence type="ECO:0000256" key="1">
    <source>
        <dbReference type="ARBA" id="ARBA00004429"/>
    </source>
</evidence>
<dbReference type="GO" id="GO:0007165">
    <property type="term" value="P:signal transduction"/>
    <property type="evidence" value="ECO:0007669"/>
    <property type="project" value="UniProtKB-KW"/>
</dbReference>
<comment type="similarity">
    <text evidence="7">Belongs to the methyl-accepting chemotaxis (MCP) protein family.</text>
</comment>
<evidence type="ECO:0000259" key="11">
    <source>
        <dbReference type="PROSITE" id="PS50111"/>
    </source>
</evidence>
<comment type="subcellular location">
    <subcellularLocation>
        <location evidence="1">Cell inner membrane</location>
        <topology evidence="1">Multi-pass membrane protein</topology>
    </subcellularLocation>
</comment>
<evidence type="ECO:0000256" key="5">
    <source>
        <dbReference type="ARBA" id="ARBA00023136"/>
    </source>
</evidence>
<dbReference type="PROSITE" id="PS50192">
    <property type="entry name" value="T_SNARE"/>
    <property type="match status" value="1"/>
</dbReference>
<dbReference type="InterPro" id="IPR004090">
    <property type="entry name" value="Chemotax_Me-accpt_rcpt"/>
</dbReference>
<evidence type="ECO:0000256" key="3">
    <source>
        <dbReference type="ARBA" id="ARBA00022692"/>
    </source>
</evidence>
<keyword evidence="5 10" id="KW-0472">Membrane</keyword>
<dbReference type="OrthoDB" id="5800769at2"/>
<evidence type="ECO:0000256" key="2">
    <source>
        <dbReference type="ARBA" id="ARBA00022519"/>
    </source>
</evidence>
<evidence type="ECO:0000313" key="14">
    <source>
        <dbReference type="EMBL" id="AWL13088.1"/>
    </source>
</evidence>
<keyword evidence="4 10" id="KW-1133">Transmembrane helix</keyword>
<proteinExistence type="inferred from homology"/>
<dbReference type="InterPro" id="IPR000727">
    <property type="entry name" value="T_SNARE_dom"/>
</dbReference>